<dbReference type="PROSITE" id="PS50002">
    <property type="entry name" value="SH3"/>
    <property type="match status" value="1"/>
</dbReference>
<comment type="similarity">
    <text evidence="10">Belongs to the ASPP family.</text>
</comment>
<feature type="region of interest" description="Disordered" evidence="14">
    <location>
        <begin position="501"/>
        <end position="520"/>
    </location>
</feature>
<organism evidence="17 18">
    <name type="scientific">Anas platyrhynchos platyrhynchos</name>
    <name type="common">Northern mallard</name>
    <dbReference type="NCBI Taxonomy" id="8840"/>
    <lineage>
        <taxon>Eukaryota</taxon>
        <taxon>Metazoa</taxon>
        <taxon>Chordata</taxon>
        <taxon>Craniata</taxon>
        <taxon>Vertebrata</taxon>
        <taxon>Euteleostomi</taxon>
        <taxon>Archelosauria</taxon>
        <taxon>Archosauria</taxon>
        <taxon>Dinosauria</taxon>
        <taxon>Saurischia</taxon>
        <taxon>Theropoda</taxon>
        <taxon>Coelurosauria</taxon>
        <taxon>Aves</taxon>
        <taxon>Neognathae</taxon>
        <taxon>Galloanserae</taxon>
        <taxon>Anseriformes</taxon>
        <taxon>Anatidae</taxon>
        <taxon>Anatinae</taxon>
        <taxon>Anas</taxon>
    </lineage>
</organism>
<dbReference type="Ensembl" id="ENSAPLT00000012250.2">
    <property type="protein sequence ID" value="ENSAPLP00000011521.2"/>
    <property type="gene ID" value="ENSAPLG00000011682.2"/>
</dbReference>
<dbReference type="InterPro" id="IPR000159">
    <property type="entry name" value="RA_dom"/>
</dbReference>
<dbReference type="Gene3D" id="1.25.40.20">
    <property type="entry name" value="Ankyrin repeat-containing domain"/>
    <property type="match status" value="1"/>
</dbReference>
<reference evidence="17" key="2">
    <citation type="submission" date="2025-08" db="UniProtKB">
        <authorList>
            <consortium name="Ensembl"/>
        </authorList>
    </citation>
    <scope>IDENTIFICATION</scope>
</reference>
<dbReference type="Gene3D" id="3.10.20.90">
    <property type="entry name" value="Phosphatidylinositol 3-kinase Catalytic Subunit, Chain A, domain 1"/>
    <property type="match status" value="1"/>
</dbReference>
<dbReference type="GO" id="GO:0030054">
    <property type="term" value="C:cell junction"/>
    <property type="evidence" value="ECO:0007669"/>
    <property type="project" value="Ensembl"/>
</dbReference>
<reference evidence="17 18" key="1">
    <citation type="submission" date="2017-10" db="EMBL/GenBank/DDBJ databases">
        <title>A new Pekin duck reference genome.</title>
        <authorList>
            <person name="Hou Z.-C."/>
            <person name="Zhou Z.-K."/>
            <person name="Zhu F."/>
            <person name="Hou S.-S."/>
        </authorList>
    </citation>
    <scope>NUCLEOTIDE SEQUENCE [LARGE SCALE GENOMIC DNA]</scope>
</reference>
<keyword evidence="7" id="KW-0677">Repeat</keyword>
<evidence type="ECO:0000256" key="14">
    <source>
        <dbReference type="SAM" id="MobiDB-lite"/>
    </source>
</evidence>
<dbReference type="SUPFAM" id="SSF50044">
    <property type="entry name" value="SH3-domain"/>
    <property type="match status" value="1"/>
</dbReference>
<dbReference type="Proteomes" id="UP000016666">
    <property type="component" value="Chromosome 3"/>
</dbReference>
<evidence type="ECO:0000256" key="12">
    <source>
        <dbReference type="PROSITE-ProRule" id="PRU00192"/>
    </source>
</evidence>
<proteinExistence type="inferred from homology"/>
<dbReference type="SMART" id="SM00326">
    <property type="entry name" value="SH3"/>
    <property type="match status" value="1"/>
</dbReference>
<accession>U3IW96</accession>
<dbReference type="PROSITE" id="PS50088">
    <property type="entry name" value="ANK_REPEAT"/>
    <property type="match status" value="2"/>
</dbReference>
<dbReference type="InterPro" id="IPR036028">
    <property type="entry name" value="SH3-like_dom_sf"/>
</dbReference>
<dbReference type="PANTHER" id="PTHR24131:SF8">
    <property type="entry name" value="APOPTOSIS-STIMULATING OF P53 PROTEIN 2"/>
    <property type="match status" value="1"/>
</dbReference>
<dbReference type="InterPro" id="IPR047166">
    <property type="entry name" value="ASPP2_RA"/>
</dbReference>
<feature type="region of interest" description="Disordered" evidence="14">
    <location>
        <begin position="94"/>
        <end position="123"/>
    </location>
</feature>
<evidence type="ECO:0000256" key="4">
    <source>
        <dbReference type="ARBA" id="ARBA00022490"/>
    </source>
</evidence>
<dbReference type="FunFam" id="3.10.20.90:FF:000030">
    <property type="entry name" value="Apoptosis-stimulating of p53 protein 2 isoform 1"/>
    <property type="match status" value="1"/>
</dbReference>
<name>U3IW96_ANAPP</name>
<evidence type="ECO:0000256" key="10">
    <source>
        <dbReference type="ARBA" id="ARBA00061212"/>
    </source>
</evidence>
<dbReference type="HOGENOM" id="CLU_008234_0_0_1"/>
<dbReference type="GO" id="GO:0002039">
    <property type="term" value="F:p53 binding"/>
    <property type="evidence" value="ECO:0007669"/>
    <property type="project" value="Ensembl"/>
</dbReference>
<keyword evidence="8 11" id="KW-0040">ANK repeat</keyword>
<dbReference type="SUPFAM" id="SSF54236">
    <property type="entry name" value="Ubiquitin-like"/>
    <property type="match status" value="1"/>
</dbReference>
<feature type="region of interest" description="Disordered" evidence="14">
    <location>
        <begin position="788"/>
        <end position="825"/>
    </location>
</feature>
<dbReference type="GO" id="GO:0048471">
    <property type="term" value="C:perinuclear region of cytoplasm"/>
    <property type="evidence" value="ECO:0007669"/>
    <property type="project" value="Ensembl"/>
</dbReference>
<keyword evidence="5" id="KW-0597">Phosphoprotein</keyword>
<dbReference type="GO" id="GO:0042803">
    <property type="term" value="F:protein homodimerization activity"/>
    <property type="evidence" value="ECO:0007669"/>
    <property type="project" value="Ensembl"/>
</dbReference>
<feature type="compositionally biased region" description="Basic and acidic residues" evidence="14">
    <location>
        <begin position="706"/>
        <end position="715"/>
    </location>
</feature>
<dbReference type="PROSITE" id="PS50297">
    <property type="entry name" value="ANK_REP_REGION"/>
    <property type="match status" value="2"/>
</dbReference>
<dbReference type="InterPro" id="IPR048942">
    <property type="entry name" value="ASPP2-like_RA"/>
</dbReference>
<evidence type="ECO:0000256" key="1">
    <source>
        <dbReference type="ARBA" id="ARBA00004123"/>
    </source>
</evidence>
<evidence type="ECO:0000256" key="8">
    <source>
        <dbReference type="ARBA" id="ARBA00023043"/>
    </source>
</evidence>
<evidence type="ECO:0000256" key="9">
    <source>
        <dbReference type="ARBA" id="ARBA00023242"/>
    </source>
</evidence>
<dbReference type="SUPFAM" id="SSF48403">
    <property type="entry name" value="Ankyrin repeat"/>
    <property type="match status" value="1"/>
</dbReference>
<keyword evidence="6" id="KW-0053">Apoptosis</keyword>
<protein>
    <submittedName>
        <fullName evidence="17">Tumor protein p53 binding protein 2</fullName>
    </submittedName>
</protein>
<evidence type="ECO:0000259" key="16">
    <source>
        <dbReference type="PROSITE" id="PS50200"/>
    </source>
</evidence>
<dbReference type="GO" id="GO:1900119">
    <property type="term" value="P:positive regulation of execution phase of apoptosis"/>
    <property type="evidence" value="ECO:0007669"/>
    <property type="project" value="Ensembl"/>
</dbReference>
<evidence type="ECO:0000256" key="13">
    <source>
        <dbReference type="SAM" id="Coils"/>
    </source>
</evidence>
<dbReference type="SMART" id="SM00248">
    <property type="entry name" value="ANK"/>
    <property type="match status" value="2"/>
</dbReference>
<feature type="compositionally biased region" description="Polar residues" evidence="14">
    <location>
        <begin position="391"/>
        <end position="406"/>
    </location>
</feature>
<dbReference type="PRINTS" id="PR01887">
    <property type="entry name" value="SPECTRNALPHA"/>
</dbReference>
<feature type="compositionally biased region" description="Polar residues" evidence="14">
    <location>
        <begin position="788"/>
        <end position="798"/>
    </location>
</feature>
<dbReference type="GO" id="GO:0051059">
    <property type="term" value="F:NF-kappaB binding"/>
    <property type="evidence" value="ECO:0007669"/>
    <property type="project" value="Ensembl"/>
</dbReference>
<keyword evidence="3 12" id="KW-0728">SH3 domain</keyword>
<dbReference type="FunFam" id="1.25.40.20:FF:000008">
    <property type="entry name" value="Apoptosis-stimulating of p53 protein 2 isoform 1"/>
    <property type="match status" value="1"/>
</dbReference>
<keyword evidence="13" id="KW-0175">Coiled coil</keyword>
<feature type="region of interest" description="Disordered" evidence="14">
    <location>
        <begin position="687"/>
        <end position="731"/>
    </location>
</feature>
<dbReference type="GO" id="GO:0005634">
    <property type="term" value="C:nucleus"/>
    <property type="evidence" value="ECO:0007669"/>
    <property type="project" value="UniProtKB-SubCell"/>
</dbReference>
<evidence type="ECO:0000259" key="15">
    <source>
        <dbReference type="PROSITE" id="PS50002"/>
    </source>
</evidence>
<evidence type="ECO:0000256" key="5">
    <source>
        <dbReference type="ARBA" id="ARBA00022553"/>
    </source>
</evidence>
<dbReference type="CDD" id="cd11953">
    <property type="entry name" value="SH3_ASPP2"/>
    <property type="match status" value="1"/>
</dbReference>
<gene>
    <name evidence="17" type="primary">TP53BP2</name>
</gene>
<feature type="coiled-coil region" evidence="13">
    <location>
        <begin position="133"/>
        <end position="330"/>
    </location>
</feature>
<feature type="domain" description="Ras-associating" evidence="16">
    <location>
        <begin position="11"/>
        <end position="91"/>
    </location>
</feature>
<dbReference type="GeneTree" id="ENSGT00940000153463"/>
<feature type="repeat" description="ANK" evidence="11">
    <location>
        <begin position="979"/>
        <end position="1011"/>
    </location>
</feature>
<dbReference type="GO" id="GO:0005829">
    <property type="term" value="C:cytosol"/>
    <property type="evidence" value="ECO:0007669"/>
    <property type="project" value="Ensembl"/>
</dbReference>
<dbReference type="InterPro" id="IPR047163">
    <property type="entry name" value="ASPP1/2"/>
</dbReference>
<dbReference type="Pfam" id="PF00018">
    <property type="entry name" value="SH3_1"/>
    <property type="match status" value="1"/>
</dbReference>
<evidence type="ECO:0000256" key="6">
    <source>
        <dbReference type="ARBA" id="ARBA00022703"/>
    </source>
</evidence>
<keyword evidence="9" id="KW-0539">Nucleus</keyword>
<comment type="subcellular location">
    <subcellularLocation>
        <location evidence="2">Cytoplasm</location>
    </subcellularLocation>
    <subcellularLocation>
        <location evidence="1">Nucleus</location>
    </subcellularLocation>
</comment>
<dbReference type="STRING" id="8840.ENSAPLP00000011521"/>
<dbReference type="PANTHER" id="PTHR24131">
    <property type="entry name" value="APOPTOSIS-STIMULATING OF P53 PROTEIN"/>
    <property type="match status" value="1"/>
</dbReference>
<feature type="domain" description="SH3" evidence="15">
    <location>
        <begin position="1078"/>
        <end position="1140"/>
    </location>
</feature>
<evidence type="ECO:0000256" key="2">
    <source>
        <dbReference type="ARBA" id="ARBA00004496"/>
    </source>
</evidence>
<evidence type="ECO:0000313" key="17">
    <source>
        <dbReference type="Ensembl" id="ENSAPLP00000011521.2"/>
    </source>
</evidence>
<dbReference type="GO" id="GO:0072332">
    <property type="term" value="P:intrinsic apoptotic signaling pathway by p53 class mediator"/>
    <property type="evidence" value="ECO:0007669"/>
    <property type="project" value="Ensembl"/>
</dbReference>
<dbReference type="InterPro" id="IPR001452">
    <property type="entry name" value="SH3_domain"/>
</dbReference>
<sequence>MRFGSKMMPMFLTVYLSNNEQHFTEVPVTPETTCRDVVELCKEPGESECHLAEVWCGSERPIADNERMLDILQRFGMQRSEVRFFLRHERSPCWESGTGQRSQDPSLKRNGVKVPGDRRMENGISAPRMDMTLAELQEMASRQQQQIEAQQQMLANKEQRLKFLKQQDQRQQQQAAEQEKLKRLKEIAENQEAKLKKVRALKGHVEQKRLSNGKLVEEIEQMNSLFQQKQRELVLAVSKVEELTRQLEMLKNGRIDGYHDNQSAVAELDRLYKELQLRNKLNQEQNAKLQQQRECLNKRNSEVAVMDKRVNELRERLWKKKAALQQKENVPVSSDGNLPQPVASAPSRVAAVGPYIQSSTMPRIASRPELLVKPAFSDGTQTLQAPDGPLKTQTLPNMRAGSSSQAKALAGSVVPSSKPSLSAADWNSLNADNHVTQGSALTSGKGIVAGEGQAEGEAFLRDKEKKVRPFSMFDSVDQSAGLGSLRKNQSSEDLLREAQTANKNVTKVPPPVPTKPKQINLPYFGQASHLQLPDTKLDGNAQKLPLAAVTMGNKQKPAAQQPSHPSQQIQQRISVPLVGPSSSQEQILPSSKQESPPAAAVRPFTPQPSKETSLPPFRKPQTVAASSIYSMYTQQQTPGKNFQQAVQSALTRAQTRGPHFPSVYGKPVMAGAGVQNQLPLSENVYSNLQGKPGSPEPETETTTSAHENHETERIPRPLSPTKLLPFLSNPYRNQSDADLEALRKKLSNAPRPLKKRSSITEPEGPNGPNIQKLLYQRTTLAAMETISAPSHPSKQMASAVSPESPVEIPNPYASTESEKEMVSSMPEPAIAEEAENTPVDESEAVLPSSALETVPEAVSDVDEPAQPKTEEPSLEASLPLEVYIEEYPPYPPPPYPSGEPESLGEDSFNMRPPEVTGQFSLPPGKRTNLRKTGSERIAHGMRVKFNPLALLLDSSLEGEFDLVQRIIYEVEDPSMPNDEGITALHNAVCAGHTEIVKFLVQFGVNVNAADSDGWTPLHCAASCNNVQVCKFLVESGAAVFAMTYSDMQTAADKCEEMEEGYTQCSQFLYGVQEKMGIMNKGVIYGLWDYEAQNDDELSMKEGDCMTILRREDEDEIEWWWARLNDKEGYVPRNLLGKLYMGTKDLQNCHLY</sequence>
<feature type="region of interest" description="Disordered" evidence="14">
    <location>
        <begin position="379"/>
        <end position="410"/>
    </location>
</feature>
<reference evidence="17" key="3">
    <citation type="submission" date="2025-09" db="UniProtKB">
        <authorList>
            <consortium name="Ensembl"/>
        </authorList>
    </citation>
    <scope>IDENTIFICATION</scope>
</reference>
<keyword evidence="18" id="KW-1185">Reference proteome</keyword>
<evidence type="ECO:0000256" key="3">
    <source>
        <dbReference type="ARBA" id="ARBA00022443"/>
    </source>
</evidence>
<dbReference type="Pfam" id="PF12796">
    <property type="entry name" value="Ank_2"/>
    <property type="match status" value="1"/>
</dbReference>
<dbReference type="CDD" id="cd17225">
    <property type="entry name" value="RA_ASPP2"/>
    <property type="match status" value="1"/>
</dbReference>
<dbReference type="AlphaFoldDB" id="U3IW96"/>
<dbReference type="InterPro" id="IPR029071">
    <property type="entry name" value="Ubiquitin-like_domsf"/>
</dbReference>
<feature type="compositionally biased region" description="Polar residues" evidence="14">
    <location>
        <begin position="580"/>
        <end position="594"/>
    </location>
</feature>
<dbReference type="Pfam" id="PF21801">
    <property type="entry name" value="ASPP2-like_RA"/>
    <property type="match status" value="1"/>
</dbReference>
<feature type="region of interest" description="Disordered" evidence="14">
    <location>
        <begin position="745"/>
        <end position="770"/>
    </location>
</feature>
<feature type="region of interest" description="Disordered" evidence="14">
    <location>
        <begin position="577"/>
        <end position="619"/>
    </location>
</feature>
<keyword evidence="4" id="KW-0963">Cytoplasm</keyword>
<evidence type="ECO:0000256" key="7">
    <source>
        <dbReference type="ARBA" id="ARBA00022737"/>
    </source>
</evidence>
<dbReference type="InterPro" id="IPR002110">
    <property type="entry name" value="Ankyrin_rpt"/>
</dbReference>
<evidence type="ECO:0000256" key="11">
    <source>
        <dbReference type="PROSITE-ProRule" id="PRU00023"/>
    </source>
</evidence>
<feature type="repeat" description="ANK" evidence="11">
    <location>
        <begin position="1012"/>
        <end position="1044"/>
    </location>
</feature>
<dbReference type="PROSITE" id="PS50200">
    <property type="entry name" value="RA"/>
    <property type="match status" value="1"/>
</dbReference>
<dbReference type="InterPro" id="IPR036770">
    <property type="entry name" value="Ankyrin_rpt-contain_sf"/>
</dbReference>
<evidence type="ECO:0000313" key="18">
    <source>
        <dbReference type="Proteomes" id="UP000016666"/>
    </source>
</evidence>